<evidence type="ECO:0000313" key="1">
    <source>
        <dbReference type="EMBL" id="GCB95092.1"/>
    </source>
</evidence>
<reference evidence="1 2" key="1">
    <citation type="journal article" date="2019" name="Microbiol. Resour. Announc.">
        <title>Draft Genome Sequence of the Most Traditional epsilon-Poly-l-Lysine Producer, Streptomyces albulus NBRC14147.</title>
        <authorList>
            <person name="Yamanaka K."/>
            <person name="Hamano Y."/>
        </authorList>
    </citation>
    <scope>NUCLEOTIDE SEQUENCE [LARGE SCALE GENOMIC DNA]</scope>
    <source>
        <strain evidence="1 2">NBRC 14147</strain>
    </source>
</reference>
<accession>A0A401RBR9</accession>
<comment type="caution">
    <text evidence="1">The sequence shown here is derived from an EMBL/GenBank/DDBJ whole genome shotgun (WGS) entry which is preliminary data.</text>
</comment>
<organism evidence="1 2">
    <name type="scientific">Streptomyces noursei</name>
    <name type="common">Streptomyces albulus</name>
    <dbReference type="NCBI Taxonomy" id="1971"/>
    <lineage>
        <taxon>Bacteria</taxon>
        <taxon>Bacillati</taxon>
        <taxon>Actinomycetota</taxon>
        <taxon>Actinomycetes</taxon>
        <taxon>Kitasatosporales</taxon>
        <taxon>Streptomycetaceae</taxon>
        <taxon>Streptomyces</taxon>
    </lineage>
</organism>
<protein>
    <submittedName>
        <fullName evidence="1">Uncharacterized protein</fullName>
    </submittedName>
</protein>
<dbReference type="Proteomes" id="UP000288351">
    <property type="component" value="Unassembled WGS sequence"/>
</dbReference>
<proteinExistence type="predicted"/>
<dbReference type="AlphaFoldDB" id="A0A401RBR9"/>
<name>A0A401RBR9_STRNR</name>
<gene>
    <name evidence="1" type="ORF">SALB_07895</name>
</gene>
<sequence>MPGGRVTPPYARLMDFTLTPAEETVVRHVARRVRAGMPATDDEVADALGDEARPLLQSLLDKGWLVVGEDRALVLSTIARAVLSDHGSTGET</sequence>
<evidence type="ECO:0000313" key="2">
    <source>
        <dbReference type="Proteomes" id="UP000288351"/>
    </source>
</evidence>
<dbReference type="EMBL" id="BHXC01000007">
    <property type="protein sequence ID" value="GCB95092.1"/>
    <property type="molecule type" value="Genomic_DNA"/>
</dbReference>